<gene>
    <name evidence="14" type="primary">LOC105361640</name>
</gene>
<dbReference type="InterPro" id="IPR051163">
    <property type="entry name" value="Sodium:Solute_Symporter_SSF"/>
</dbReference>
<protein>
    <submittedName>
        <fullName evidence="14">Sodium-coupled monocarboxylate transporter 2-like</fullName>
    </submittedName>
</protein>
<keyword evidence="7" id="KW-0915">Sodium</keyword>
<keyword evidence="10" id="KW-0739">Sodium transport</keyword>
<reference evidence="14" key="1">
    <citation type="submission" date="2025-08" db="UniProtKB">
        <authorList>
            <consortium name="RefSeq"/>
        </authorList>
    </citation>
    <scope>IDENTIFICATION</scope>
</reference>
<feature type="transmembrane region" description="Helical" evidence="12">
    <location>
        <begin position="55"/>
        <end position="83"/>
    </location>
</feature>
<keyword evidence="4" id="KW-1003">Cell membrane</keyword>
<evidence type="ECO:0000256" key="5">
    <source>
        <dbReference type="ARBA" id="ARBA00022692"/>
    </source>
</evidence>
<comment type="similarity">
    <text evidence="2 11">Belongs to the sodium:solute symporter (SSF) (TC 2.A.21) family.</text>
</comment>
<feature type="transmembrane region" description="Helical" evidence="12">
    <location>
        <begin position="357"/>
        <end position="376"/>
    </location>
</feature>
<keyword evidence="3" id="KW-0813">Transport</keyword>
<dbReference type="Proteomes" id="UP000695007">
    <property type="component" value="Unplaced"/>
</dbReference>
<dbReference type="Gene3D" id="1.20.1730.10">
    <property type="entry name" value="Sodium/glucose cotransporter"/>
    <property type="match status" value="1"/>
</dbReference>
<evidence type="ECO:0000256" key="12">
    <source>
        <dbReference type="SAM" id="Phobius"/>
    </source>
</evidence>
<evidence type="ECO:0000256" key="2">
    <source>
        <dbReference type="ARBA" id="ARBA00006434"/>
    </source>
</evidence>
<keyword evidence="8" id="KW-0406">Ion transport</keyword>
<keyword evidence="5 12" id="KW-0812">Transmembrane</keyword>
<evidence type="ECO:0000256" key="6">
    <source>
        <dbReference type="ARBA" id="ARBA00022989"/>
    </source>
</evidence>
<proteinExistence type="inferred from homology"/>
<evidence type="ECO:0000256" key="11">
    <source>
        <dbReference type="RuleBase" id="RU362091"/>
    </source>
</evidence>
<dbReference type="CDD" id="cd11492">
    <property type="entry name" value="SLC5sbd_NIS-SMVT"/>
    <property type="match status" value="1"/>
</dbReference>
<feature type="transmembrane region" description="Helical" evidence="12">
    <location>
        <begin position="24"/>
        <end position="43"/>
    </location>
</feature>
<feature type="transmembrane region" description="Helical" evidence="12">
    <location>
        <begin position="212"/>
        <end position="230"/>
    </location>
</feature>
<evidence type="ECO:0000256" key="9">
    <source>
        <dbReference type="ARBA" id="ARBA00023136"/>
    </source>
</evidence>
<feature type="transmembrane region" description="Helical" evidence="12">
    <location>
        <begin position="415"/>
        <end position="437"/>
    </location>
</feature>
<dbReference type="KEGG" id="csol:105361640"/>
<dbReference type="GO" id="GO:0006814">
    <property type="term" value="P:sodium ion transport"/>
    <property type="evidence" value="ECO:0007669"/>
    <property type="project" value="UniProtKB-KW"/>
</dbReference>
<dbReference type="PANTHER" id="PTHR42985:SF21">
    <property type="entry name" value="SODIUM-DEPENDENT MULTIVITAMIN TRANSPORTER-LIKE PROTEIN"/>
    <property type="match status" value="1"/>
</dbReference>
<comment type="subcellular location">
    <subcellularLocation>
        <location evidence="1">Cell membrane</location>
        <topology evidence="1">Multi-pass membrane protein</topology>
    </subcellularLocation>
</comment>
<evidence type="ECO:0000256" key="7">
    <source>
        <dbReference type="ARBA" id="ARBA00023053"/>
    </source>
</evidence>
<feature type="transmembrane region" description="Helical" evidence="12">
    <location>
        <begin position="311"/>
        <end position="336"/>
    </location>
</feature>
<dbReference type="GO" id="GO:0015293">
    <property type="term" value="F:symporter activity"/>
    <property type="evidence" value="ECO:0007669"/>
    <property type="project" value="TreeGrafter"/>
</dbReference>
<evidence type="ECO:0000313" key="14">
    <source>
        <dbReference type="RefSeq" id="XP_011497194.1"/>
    </source>
</evidence>
<dbReference type="InterPro" id="IPR038377">
    <property type="entry name" value="Na/Glc_symporter_sf"/>
</dbReference>
<feature type="transmembrane region" description="Helical" evidence="12">
    <location>
        <begin position="165"/>
        <end position="192"/>
    </location>
</feature>
<dbReference type="RefSeq" id="XP_011497194.1">
    <property type="nucleotide sequence ID" value="XM_011498892.1"/>
</dbReference>
<dbReference type="PANTHER" id="PTHR42985">
    <property type="entry name" value="SODIUM-COUPLED MONOCARBOXYLATE TRANSPORTER"/>
    <property type="match status" value="1"/>
</dbReference>
<feature type="transmembrane region" description="Helical" evidence="12">
    <location>
        <begin position="251"/>
        <end position="274"/>
    </location>
</feature>
<dbReference type="Pfam" id="PF00474">
    <property type="entry name" value="SSF"/>
    <property type="match status" value="1"/>
</dbReference>
<evidence type="ECO:0000256" key="4">
    <source>
        <dbReference type="ARBA" id="ARBA00022475"/>
    </source>
</evidence>
<evidence type="ECO:0000256" key="3">
    <source>
        <dbReference type="ARBA" id="ARBA00022448"/>
    </source>
</evidence>
<dbReference type="GeneID" id="105361640"/>
<dbReference type="GO" id="GO:0005886">
    <property type="term" value="C:plasma membrane"/>
    <property type="evidence" value="ECO:0007669"/>
    <property type="project" value="UniProtKB-SubCell"/>
</dbReference>
<evidence type="ECO:0000256" key="8">
    <source>
        <dbReference type="ARBA" id="ARBA00023065"/>
    </source>
</evidence>
<sequence length="460" mass="50732">MEQLAFNCKQNTTTEYLFGGKKMGIIPVAVSLLSSFLSGITFLGSPTEVYLYGSAYLNVIIGAVIICIVTIYVFLPIFFKLQLSCTNEYLELRFSKNVRKLSSLVYLIGLLAVTSVIIYVPALAFSQVTKYSIHTITPLLTLVCITYTSMGGVKAVIWTDTFQFIFTLIGVFTVLIIALSSVGGISEVWTIAKEGNRTNTFDMDINMYKRNTFWSIQAAVLSSCISRFSVGQKYVQKFLSLSKESDARKAICIMVFGWIIIVVVCATIGLTMYAKYHGCDPLKANLVSRSDQTLVYFVMDIAGDVPGLPGIFLAGLVSSSLSTMSACLNTLSGMIYDDFIDMWLPISTNRESRAANIMKVTVVIVGAIAIGLVFVMEKLGTIYEMILTIGSILDAPILTLFTLGMLIPWSGKKGALVGGYVSLFFMIWLVVGSQWHVMNKRIYFPHLPTTIEQCNFTSNL</sequence>
<dbReference type="InterPro" id="IPR001734">
    <property type="entry name" value="Na/solute_symporter"/>
</dbReference>
<dbReference type="PROSITE" id="PS50283">
    <property type="entry name" value="NA_SOLUT_SYMP_3"/>
    <property type="match status" value="1"/>
</dbReference>
<accession>A0AAJ6YFM4</accession>
<keyword evidence="13" id="KW-1185">Reference proteome</keyword>
<keyword evidence="9 12" id="KW-0472">Membrane</keyword>
<evidence type="ECO:0000256" key="10">
    <source>
        <dbReference type="ARBA" id="ARBA00023201"/>
    </source>
</evidence>
<dbReference type="AlphaFoldDB" id="A0AAJ6YFM4"/>
<dbReference type="NCBIfam" id="TIGR00813">
    <property type="entry name" value="sss"/>
    <property type="match status" value="1"/>
</dbReference>
<organism evidence="13 14">
    <name type="scientific">Ceratosolen solmsi marchali</name>
    <dbReference type="NCBI Taxonomy" id="326594"/>
    <lineage>
        <taxon>Eukaryota</taxon>
        <taxon>Metazoa</taxon>
        <taxon>Ecdysozoa</taxon>
        <taxon>Arthropoda</taxon>
        <taxon>Hexapoda</taxon>
        <taxon>Insecta</taxon>
        <taxon>Pterygota</taxon>
        <taxon>Neoptera</taxon>
        <taxon>Endopterygota</taxon>
        <taxon>Hymenoptera</taxon>
        <taxon>Apocrita</taxon>
        <taxon>Proctotrupomorpha</taxon>
        <taxon>Chalcidoidea</taxon>
        <taxon>Agaonidae</taxon>
        <taxon>Agaoninae</taxon>
        <taxon>Ceratosolen</taxon>
    </lineage>
</organism>
<feature type="transmembrane region" description="Helical" evidence="12">
    <location>
        <begin position="104"/>
        <end position="125"/>
    </location>
</feature>
<keyword evidence="6 12" id="KW-1133">Transmembrane helix</keyword>
<evidence type="ECO:0000256" key="1">
    <source>
        <dbReference type="ARBA" id="ARBA00004651"/>
    </source>
</evidence>
<feature type="transmembrane region" description="Helical" evidence="12">
    <location>
        <begin position="131"/>
        <end position="153"/>
    </location>
</feature>
<evidence type="ECO:0000313" key="13">
    <source>
        <dbReference type="Proteomes" id="UP000695007"/>
    </source>
</evidence>
<name>A0AAJ6YFM4_9HYME</name>
<feature type="transmembrane region" description="Helical" evidence="12">
    <location>
        <begin position="382"/>
        <end position="403"/>
    </location>
</feature>